<dbReference type="InterPro" id="IPR013783">
    <property type="entry name" value="Ig-like_fold"/>
</dbReference>
<keyword evidence="4" id="KW-1185">Reference proteome</keyword>
<evidence type="ECO:0000259" key="3">
    <source>
        <dbReference type="PROSITE" id="PS50853"/>
    </source>
</evidence>
<dbReference type="SUPFAM" id="SSF49265">
    <property type="entry name" value="Fibronectin type III"/>
    <property type="match status" value="1"/>
</dbReference>
<dbReference type="InterPro" id="IPR036116">
    <property type="entry name" value="FN3_sf"/>
</dbReference>
<protein>
    <submittedName>
        <fullName evidence="5">Fibronectin type-III domain-containing protein</fullName>
    </submittedName>
</protein>
<keyword evidence="2" id="KW-0732">Signal</keyword>
<accession>A0A1I7WV89</accession>
<keyword evidence="1" id="KW-0472">Membrane</keyword>
<proteinExistence type="predicted"/>
<name>A0A1I7WV89_HETBA</name>
<keyword evidence="1" id="KW-1133">Transmembrane helix</keyword>
<dbReference type="SMART" id="SM00060">
    <property type="entry name" value="FN3"/>
    <property type="match status" value="1"/>
</dbReference>
<sequence>MGLIPFLSVCLLCIVLNGLCETTQKDCSYNNNNNNNNTVLPSAPLNFEVVLISSNQVRLTWDPPLHSNGILAGYNVFSEKLLNGVPVRDRLQKIRVIKDNQSDKDVNLQKRYTEIDKLEPNTEYALRMTAFNYKGDGEFTESKTFITGGIRGFNLWYKPEGAQEYKKKVVNGTENSVELTGLCWFFYLFYTYILLDAISIVIYNNYVKCSGMGRVYEIVLGAENVEGLSVNATEKLLTPVGNPEGEPLNVQYEVVNGKVEVRYNTVICFLPNIKVILSLNKIVKQYIYIYIYMCALLAEQLHHDNKVLCGSH</sequence>
<dbReference type="AlphaFoldDB" id="A0A1I7WV89"/>
<evidence type="ECO:0000256" key="2">
    <source>
        <dbReference type="SAM" id="SignalP"/>
    </source>
</evidence>
<dbReference type="WBParaSite" id="Hba_09050">
    <property type="protein sequence ID" value="Hba_09050"/>
    <property type="gene ID" value="Hba_09050"/>
</dbReference>
<dbReference type="Proteomes" id="UP000095283">
    <property type="component" value="Unplaced"/>
</dbReference>
<organism evidence="4 5">
    <name type="scientific">Heterorhabditis bacteriophora</name>
    <name type="common">Entomopathogenic nematode worm</name>
    <dbReference type="NCBI Taxonomy" id="37862"/>
    <lineage>
        <taxon>Eukaryota</taxon>
        <taxon>Metazoa</taxon>
        <taxon>Ecdysozoa</taxon>
        <taxon>Nematoda</taxon>
        <taxon>Chromadorea</taxon>
        <taxon>Rhabditida</taxon>
        <taxon>Rhabditina</taxon>
        <taxon>Rhabditomorpha</taxon>
        <taxon>Strongyloidea</taxon>
        <taxon>Heterorhabditidae</taxon>
        <taxon>Heterorhabditis</taxon>
    </lineage>
</organism>
<dbReference type="InterPro" id="IPR003961">
    <property type="entry name" value="FN3_dom"/>
</dbReference>
<keyword evidence="1" id="KW-0812">Transmembrane</keyword>
<dbReference type="Pfam" id="PF00041">
    <property type="entry name" value="fn3"/>
    <property type="match status" value="1"/>
</dbReference>
<evidence type="ECO:0000256" key="1">
    <source>
        <dbReference type="SAM" id="Phobius"/>
    </source>
</evidence>
<dbReference type="CDD" id="cd00063">
    <property type="entry name" value="FN3"/>
    <property type="match status" value="1"/>
</dbReference>
<feature type="transmembrane region" description="Helical" evidence="1">
    <location>
        <begin position="184"/>
        <end position="204"/>
    </location>
</feature>
<evidence type="ECO:0000313" key="5">
    <source>
        <dbReference type="WBParaSite" id="Hba_09050"/>
    </source>
</evidence>
<dbReference type="Gene3D" id="2.60.40.10">
    <property type="entry name" value="Immunoglobulins"/>
    <property type="match status" value="1"/>
</dbReference>
<dbReference type="PROSITE" id="PS50853">
    <property type="entry name" value="FN3"/>
    <property type="match status" value="1"/>
</dbReference>
<evidence type="ECO:0000313" key="4">
    <source>
        <dbReference type="Proteomes" id="UP000095283"/>
    </source>
</evidence>
<feature type="chain" id="PRO_5009310813" evidence="2">
    <location>
        <begin position="21"/>
        <end position="312"/>
    </location>
</feature>
<reference evidence="5" key="1">
    <citation type="submission" date="2016-11" db="UniProtKB">
        <authorList>
            <consortium name="WormBaseParasite"/>
        </authorList>
    </citation>
    <scope>IDENTIFICATION</scope>
</reference>
<feature type="domain" description="Fibronectin type-III" evidence="3">
    <location>
        <begin position="43"/>
        <end position="150"/>
    </location>
</feature>
<feature type="signal peptide" evidence="2">
    <location>
        <begin position="1"/>
        <end position="20"/>
    </location>
</feature>